<organism evidence="1 2">
    <name type="scientific">Spiromyces aspiralis</name>
    <dbReference type="NCBI Taxonomy" id="68401"/>
    <lineage>
        <taxon>Eukaryota</taxon>
        <taxon>Fungi</taxon>
        <taxon>Fungi incertae sedis</taxon>
        <taxon>Zoopagomycota</taxon>
        <taxon>Kickxellomycotina</taxon>
        <taxon>Kickxellomycetes</taxon>
        <taxon>Kickxellales</taxon>
        <taxon>Kickxellaceae</taxon>
        <taxon>Spiromyces</taxon>
    </lineage>
</organism>
<name>A0ACC1HAS7_9FUNG</name>
<comment type="caution">
    <text evidence="1">The sequence shown here is derived from an EMBL/GenBank/DDBJ whole genome shotgun (WGS) entry which is preliminary data.</text>
</comment>
<reference evidence="1" key="1">
    <citation type="submission" date="2022-06" db="EMBL/GenBank/DDBJ databases">
        <title>Phylogenomic reconstructions and comparative analyses of Kickxellomycotina fungi.</title>
        <authorList>
            <person name="Reynolds N.K."/>
            <person name="Stajich J.E."/>
            <person name="Barry K."/>
            <person name="Grigoriev I.V."/>
            <person name="Crous P."/>
            <person name="Smith M.E."/>
        </authorList>
    </citation>
    <scope>NUCLEOTIDE SEQUENCE</scope>
    <source>
        <strain evidence="1">RSA 2271</strain>
    </source>
</reference>
<protein>
    <submittedName>
        <fullName evidence="1">Uncharacterized protein</fullName>
    </submittedName>
</protein>
<sequence length="166" mass="18736">MFPIYMLLKKPTSSLGYATVLMPSFGGLFNFLVFLMQPTLDPLRTVFFRTGLLRKVNAWRHPSSSQQFLTIDGNDDGPVQTAAATDKHNSGTISSILNHGHDHQQPPSLSLLASPQQHQSQPNHVTVQFNSHRANPEIFYSSQYRDYQPVYDYSLNSQMPPPYKAL</sequence>
<dbReference type="Proteomes" id="UP001145114">
    <property type="component" value="Unassembled WGS sequence"/>
</dbReference>
<evidence type="ECO:0000313" key="2">
    <source>
        <dbReference type="Proteomes" id="UP001145114"/>
    </source>
</evidence>
<evidence type="ECO:0000313" key="1">
    <source>
        <dbReference type="EMBL" id="KAJ1673401.1"/>
    </source>
</evidence>
<proteinExistence type="predicted"/>
<dbReference type="EMBL" id="JAMZIH010006992">
    <property type="protein sequence ID" value="KAJ1673401.1"/>
    <property type="molecule type" value="Genomic_DNA"/>
</dbReference>
<gene>
    <name evidence="1" type="ORF">EV182_005306</name>
</gene>
<accession>A0ACC1HAS7</accession>
<keyword evidence="2" id="KW-1185">Reference proteome</keyword>